<dbReference type="PANTHER" id="PTHR32347">
    <property type="entry name" value="EFFLUX SYSTEM COMPONENT YKNX-RELATED"/>
    <property type="match status" value="1"/>
</dbReference>
<dbReference type="SUPFAM" id="SSF111369">
    <property type="entry name" value="HlyD-like secretion proteins"/>
    <property type="match status" value="1"/>
</dbReference>
<evidence type="ECO:0000256" key="1">
    <source>
        <dbReference type="ARBA" id="ARBA00004196"/>
    </source>
</evidence>
<dbReference type="EMBL" id="MIKB01000016">
    <property type="protein sequence ID" value="OEG15180.1"/>
    <property type="molecule type" value="Genomic_DNA"/>
</dbReference>
<sequence length="400" mass="44075">MKNKKLKIGSAIIIMAIIAGSAYFLLTKEDKKIDAKDTSPVVSKTVMDVMKGSQKGTDAILAGTVLPNSKSKIALDATRGIVTEVHVNEGDTVTKGQALFTYYSVDNETELKDARLGVTNQANTVTQKREAADLKWKEYNKKKANATKDGTSEEDLNTAYMEASNAEAEVASAQIEVDKAQLLVDKAEEKNSQNTVKAQFDGVVKSIDKDQMNKPAPEKSETPFMEVIDASIQYVEGKVDEFNKDKFTVDQQVQIIDRNDNKQVWTGKITKIGSLTTDDGGEKKEEENQNTSKYPFKVVVDKSDTPPSIGKHVYVKVVPKAPEPGKVVLPTGYLVKEDKNTFVWKSVNNKLTKTKVEVGEENQEEGTVEIKSGIKQEDAIVYPTADLQEGMEAERDAQPK</sequence>
<comment type="subcellular location">
    <subcellularLocation>
        <location evidence="1">Cell envelope</location>
    </subcellularLocation>
</comment>
<dbReference type="PATRIC" id="fig|903983.4.peg.2241"/>
<dbReference type="AlphaFoldDB" id="A0A1E5GSI7"/>
<evidence type="ECO:0000313" key="8">
    <source>
        <dbReference type="Proteomes" id="UP000094764"/>
    </source>
</evidence>
<dbReference type="GO" id="GO:0030313">
    <property type="term" value="C:cell envelope"/>
    <property type="evidence" value="ECO:0007669"/>
    <property type="project" value="UniProtKB-SubCell"/>
</dbReference>
<protein>
    <submittedName>
        <fullName evidence="7">Uncharacterized protein</fullName>
    </submittedName>
</protein>
<dbReference type="Gene3D" id="1.10.287.470">
    <property type="entry name" value="Helix hairpin bin"/>
    <property type="match status" value="1"/>
</dbReference>
<evidence type="ECO:0000259" key="5">
    <source>
        <dbReference type="Pfam" id="PF25984"/>
    </source>
</evidence>
<feature type="domain" description="YknX-like barrel-sandwich hybrid" evidence="5">
    <location>
        <begin position="72"/>
        <end position="227"/>
    </location>
</feature>
<evidence type="ECO:0000256" key="4">
    <source>
        <dbReference type="SAM" id="Phobius"/>
    </source>
</evidence>
<keyword evidence="4" id="KW-0472">Membrane</keyword>
<dbReference type="Pfam" id="PF25990">
    <property type="entry name" value="Beta-barrel_YknX"/>
    <property type="match status" value="1"/>
</dbReference>
<evidence type="ECO:0000313" key="7">
    <source>
        <dbReference type="EMBL" id="OEG15180.1"/>
    </source>
</evidence>
<dbReference type="InterPro" id="IPR058639">
    <property type="entry name" value="BSH_YknX-like"/>
</dbReference>
<organism evidence="7 8">
    <name type="scientific">Enterococcus quebecensis</name>
    <dbReference type="NCBI Taxonomy" id="903983"/>
    <lineage>
        <taxon>Bacteria</taxon>
        <taxon>Bacillati</taxon>
        <taxon>Bacillota</taxon>
        <taxon>Bacilli</taxon>
        <taxon>Lactobacillales</taxon>
        <taxon>Enterococcaceae</taxon>
        <taxon>Enterococcus</taxon>
    </lineage>
</organism>
<dbReference type="InterPro" id="IPR050465">
    <property type="entry name" value="UPF0194_transport"/>
</dbReference>
<evidence type="ECO:0000256" key="2">
    <source>
        <dbReference type="ARBA" id="ARBA00023054"/>
    </source>
</evidence>
<feature type="domain" description="YknX-like beta-barrel" evidence="6">
    <location>
        <begin position="235"/>
        <end position="317"/>
    </location>
</feature>
<dbReference type="Gene3D" id="2.40.420.20">
    <property type="match status" value="1"/>
</dbReference>
<dbReference type="InterPro" id="IPR058636">
    <property type="entry name" value="Beta-barrel_YknX"/>
</dbReference>
<feature type="transmembrane region" description="Helical" evidence="4">
    <location>
        <begin position="6"/>
        <end position="26"/>
    </location>
</feature>
<gene>
    <name evidence="7" type="ORF">BCR23_10105</name>
</gene>
<keyword evidence="4" id="KW-1133">Transmembrane helix</keyword>
<dbReference type="STRING" id="903983.BCR23_10105"/>
<dbReference type="Proteomes" id="UP000094764">
    <property type="component" value="Unassembled WGS sequence"/>
</dbReference>
<dbReference type="Pfam" id="PF25984">
    <property type="entry name" value="BSH_YknX"/>
    <property type="match status" value="1"/>
</dbReference>
<accession>A0A1E5GSI7</accession>
<proteinExistence type="predicted"/>
<comment type="caution">
    <text evidence="7">The sequence shown here is derived from an EMBL/GenBank/DDBJ whole genome shotgun (WGS) entry which is preliminary data.</text>
</comment>
<dbReference type="RefSeq" id="WP_069635669.1">
    <property type="nucleotide sequence ID" value="NZ_JXKZ01000005.1"/>
</dbReference>
<evidence type="ECO:0000256" key="3">
    <source>
        <dbReference type="SAM" id="Coils"/>
    </source>
</evidence>
<dbReference type="OrthoDB" id="85226at2"/>
<feature type="coiled-coil region" evidence="3">
    <location>
        <begin position="156"/>
        <end position="190"/>
    </location>
</feature>
<keyword evidence="2 3" id="KW-0175">Coiled coil</keyword>
<dbReference type="PANTHER" id="PTHR32347:SF14">
    <property type="entry name" value="EFFLUX SYSTEM COMPONENT YKNX-RELATED"/>
    <property type="match status" value="1"/>
</dbReference>
<keyword evidence="8" id="KW-1185">Reference proteome</keyword>
<dbReference type="Gene3D" id="2.40.30.170">
    <property type="match status" value="1"/>
</dbReference>
<dbReference type="Gene3D" id="2.40.50.100">
    <property type="match status" value="1"/>
</dbReference>
<reference evidence="8" key="1">
    <citation type="submission" date="2016-09" db="EMBL/GenBank/DDBJ databases">
        <authorList>
            <person name="Gulvik C.A."/>
        </authorList>
    </citation>
    <scope>NUCLEOTIDE SEQUENCE [LARGE SCALE GENOMIC DNA]</scope>
    <source>
        <strain evidence="8">LMG 26306</strain>
    </source>
</reference>
<keyword evidence="4" id="KW-0812">Transmembrane</keyword>
<name>A0A1E5GSI7_9ENTE</name>
<evidence type="ECO:0000259" key="6">
    <source>
        <dbReference type="Pfam" id="PF25990"/>
    </source>
</evidence>